<dbReference type="Gene3D" id="3.30.450.20">
    <property type="entry name" value="PAS domain"/>
    <property type="match status" value="3"/>
</dbReference>
<protein>
    <recommendedName>
        <fullName evidence="2">histidine kinase</fullName>
        <ecNumber evidence="2">2.7.13.3</ecNumber>
    </recommendedName>
</protein>
<evidence type="ECO:0000256" key="7">
    <source>
        <dbReference type="SAM" id="MobiDB-lite"/>
    </source>
</evidence>
<evidence type="ECO:0000256" key="3">
    <source>
        <dbReference type="ARBA" id="ARBA00022553"/>
    </source>
</evidence>
<dbReference type="InterPro" id="IPR005467">
    <property type="entry name" value="His_kinase_dom"/>
</dbReference>
<dbReference type="Gene3D" id="3.30.565.10">
    <property type="entry name" value="Histidine kinase-like ATPase, C-terminal domain"/>
    <property type="match status" value="1"/>
</dbReference>
<evidence type="ECO:0000256" key="5">
    <source>
        <dbReference type="ARBA" id="ARBA00022777"/>
    </source>
</evidence>
<gene>
    <name evidence="10" type="ORF">DQK91_01550</name>
</gene>
<dbReference type="InterPro" id="IPR013656">
    <property type="entry name" value="PAS_4"/>
</dbReference>
<dbReference type="PANTHER" id="PTHR43047:SF72">
    <property type="entry name" value="OSMOSENSING HISTIDINE PROTEIN KINASE SLN1"/>
    <property type="match status" value="1"/>
</dbReference>
<dbReference type="InterPro" id="IPR035965">
    <property type="entry name" value="PAS-like_dom_sf"/>
</dbReference>
<dbReference type="PROSITE" id="PS50113">
    <property type="entry name" value="PAC"/>
    <property type="match status" value="2"/>
</dbReference>
<proteinExistence type="predicted"/>
<evidence type="ECO:0000256" key="1">
    <source>
        <dbReference type="ARBA" id="ARBA00000085"/>
    </source>
</evidence>
<evidence type="ECO:0000259" key="8">
    <source>
        <dbReference type="PROSITE" id="PS50109"/>
    </source>
</evidence>
<evidence type="ECO:0000313" key="10">
    <source>
        <dbReference type="EMBL" id="TVM36632.1"/>
    </source>
</evidence>
<dbReference type="EMBL" id="QMIF01000001">
    <property type="protein sequence ID" value="TVM36632.1"/>
    <property type="molecule type" value="Genomic_DNA"/>
</dbReference>
<accession>A0A6P1ZLH8</accession>
<reference evidence="10 11" key="1">
    <citation type="submission" date="2018-06" db="EMBL/GenBank/DDBJ databases">
        <title>Complete genome of Desulfovibrio marinus P48SEP.</title>
        <authorList>
            <person name="Crispim J.S."/>
            <person name="Vidigal P.M.P."/>
            <person name="Silva L.C.F."/>
            <person name="Araujo L.C."/>
            <person name="Laguardia C.N."/>
            <person name="Dias R.S."/>
            <person name="Sousa M.P."/>
            <person name="Paula S.O."/>
            <person name="Silva C."/>
        </authorList>
    </citation>
    <scope>NUCLEOTIDE SEQUENCE [LARGE SCALE GENOMIC DNA]</scope>
    <source>
        <strain evidence="10 11">P48SEP</strain>
    </source>
</reference>
<dbReference type="AlphaFoldDB" id="A0A6P1ZLH8"/>
<dbReference type="SMART" id="SM00086">
    <property type="entry name" value="PAC"/>
    <property type="match status" value="1"/>
</dbReference>
<dbReference type="InterPro" id="IPR000700">
    <property type="entry name" value="PAS-assoc_C"/>
</dbReference>
<dbReference type="SUPFAM" id="SSF55785">
    <property type="entry name" value="PYP-like sensor domain (PAS domain)"/>
    <property type="match status" value="3"/>
</dbReference>
<keyword evidence="3" id="KW-0597">Phosphoprotein</keyword>
<dbReference type="InterPro" id="IPR004358">
    <property type="entry name" value="Sig_transdc_His_kin-like_C"/>
</dbReference>
<dbReference type="CDD" id="cd00130">
    <property type="entry name" value="PAS"/>
    <property type="match status" value="2"/>
</dbReference>
<dbReference type="InterPro" id="IPR003594">
    <property type="entry name" value="HATPase_dom"/>
</dbReference>
<dbReference type="SUPFAM" id="SSF55874">
    <property type="entry name" value="ATPase domain of HSP90 chaperone/DNA topoisomerase II/histidine kinase"/>
    <property type="match status" value="1"/>
</dbReference>
<dbReference type="InterPro" id="IPR001610">
    <property type="entry name" value="PAC"/>
</dbReference>
<dbReference type="GO" id="GO:0000155">
    <property type="term" value="F:phosphorelay sensor kinase activity"/>
    <property type="evidence" value="ECO:0007669"/>
    <property type="project" value="InterPro"/>
</dbReference>
<dbReference type="Pfam" id="PF00512">
    <property type="entry name" value="HisKA"/>
    <property type="match status" value="1"/>
</dbReference>
<dbReference type="EC" id="2.7.13.3" evidence="2"/>
<feature type="domain" description="PAC" evidence="9">
    <location>
        <begin position="231"/>
        <end position="283"/>
    </location>
</feature>
<feature type="domain" description="PAC" evidence="9">
    <location>
        <begin position="337"/>
        <end position="402"/>
    </location>
</feature>
<name>A0A6P1ZLH8_9BACT</name>
<evidence type="ECO:0000256" key="2">
    <source>
        <dbReference type="ARBA" id="ARBA00012438"/>
    </source>
</evidence>
<feature type="coiled-coil region" evidence="6">
    <location>
        <begin position="393"/>
        <end position="445"/>
    </location>
</feature>
<dbReference type="PANTHER" id="PTHR43047">
    <property type="entry name" value="TWO-COMPONENT HISTIDINE PROTEIN KINASE"/>
    <property type="match status" value="1"/>
</dbReference>
<dbReference type="InterPro" id="IPR013655">
    <property type="entry name" value="PAS_fold_3"/>
</dbReference>
<dbReference type="SMART" id="SM00388">
    <property type="entry name" value="HisKA"/>
    <property type="match status" value="1"/>
</dbReference>
<dbReference type="Pfam" id="PF02518">
    <property type="entry name" value="HATPase_c"/>
    <property type="match status" value="1"/>
</dbReference>
<dbReference type="Pfam" id="PF08448">
    <property type="entry name" value="PAS_4"/>
    <property type="match status" value="2"/>
</dbReference>
<comment type="caution">
    <text evidence="10">The sequence shown here is derived from an EMBL/GenBank/DDBJ whole genome shotgun (WGS) entry which is preliminary data.</text>
</comment>
<comment type="catalytic activity">
    <reaction evidence="1">
        <text>ATP + protein L-histidine = ADP + protein N-phospho-L-histidine.</text>
        <dbReference type="EC" id="2.7.13.3"/>
    </reaction>
</comment>
<dbReference type="OrthoDB" id="9779002at2"/>
<evidence type="ECO:0000259" key="9">
    <source>
        <dbReference type="PROSITE" id="PS50113"/>
    </source>
</evidence>
<dbReference type="Pfam" id="PF08447">
    <property type="entry name" value="PAS_3"/>
    <property type="match status" value="1"/>
</dbReference>
<dbReference type="InterPro" id="IPR036097">
    <property type="entry name" value="HisK_dim/P_sf"/>
</dbReference>
<feature type="region of interest" description="Disordered" evidence="7">
    <location>
        <begin position="1"/>
        <end position="30"/>
    </location>
</feature>
<dbReference type="SUPFAM" id="SSF47384">
    <property type="entry name" value="Homodimeric domain of signal transducing histidine kinase"/>
    <property type="match status" value="1"/>
</dbReference>
<dbReference type="NCBIfam" id="TIGR00229">
    <property type="entry name" value="sensory_box"/>
    <property type="match status" value="3"/>
</dbReference>
<dbReference type="SMART" id="SM00091">
    <property type="entry name" value="PAS"/>
    <property type="match status" value="3"/>
</dbReference>
<dbReference type="GO" id="GO:0009927">
    <property type="term" value="F:histidine phosphotransfer kinase activity"/>
    <property type="evidence" value="ECO:0007669"/>
    <property type="project" value="TreeGrafter"/>
</dbReference>
<dbReference type="InterPro" id="IPR003661">
    <property type="entry name" value="HisK_dim/P_dom"/>
</dbReference>
<dbReference type="Proteomes" id="UP000434052">
    <property type="component" value="Unassembled WGS sequence"/>
</dbReference>
<dbReference type="PRINTS" id="PR00344">
    <property type="entry name" value="BCTRLSENSOR"/>
</dbReference>
<keyword evidence="5" id="KW-0418">Kinase</keyword>
<dbReference type="InterPro" id="IPR000014">
    <property type="entry name" value="PAS"/>
</dbReference>
<dbReference type="GO" id="GO:0005886">
    <property type="term" value="C:plasma membrane"/>
    <property type="evidence" value="ECO:0007669"/>
    <property type="project" value="TreeGrafter"/>
</dbReference>
<dbReference type="CDD" id="cd00082">
    <property type="entry name" value="HisKA"/>
    <property type="match status" value="1"/>
</dbReference>
<keyword evidence="4" id="KW-0808">Transferase</keyword>
<dbReference type="FunFam" id="3.30.565.10:FF:000006">
    <property type="entry name" value="Sensor histidine kinase WalK"/>
    <property type="match status" value="1"/>
</dbReference>
<evidence type="ECO:0000256" key="6">
    <source>
        <dbReference type="SAM" id="Coils"/>
    </source>
</evidence>
<keyword evidence="6" id="KW-0175">Coiled coil</keyword>
<dbReference type="SMART" id="SM00387">
    <property type="entry name" value="HATPase_c"/>
    <property type="match status" value="1"/>
</dbReference>
<evidence type="ECO:0000256" key="4">
    <source>
        <dbReference type="ARBA" id="ARBA00022679"/>
    </source>
</evidence>
<dbReference type="Gene3D" id="1.10.287.130">
    <property type="match status" value="1"/>
</dbReference>
<evidence type="ECO:0000313" key="11">
    <source>
        <dbReference type="Proteomes" id="UP000434052"/>
    </source>
</evidence>
<feature type="domain" description="Histidine kinase" evidence="8">
    <location>
        <begin position="445"/>
        <end position="681"/>
    </location>
</feature>
<sequence length="694" mass="77833">MADFPNTPDSSARRSSAGALDGSGRSPTGGDSCPSLLRALLDHIPALAYAKDEEHRWVYFNAFFLSTFGLPAEALLGAVDLEILPPDIAAWVRSQDVSVLSSGRPLSSETEVVWNGAPCNISSSKSCWTDPVSGKRYVLGFIKDITWRKRTEREQVMTMAIAENGPAVLIRCLATPGLPIDYASANTRRFGYDPRQLIEQNTRFESLIHEEDLPRVVRESGRNIGEGNDHFVLEYRLRTWDGEPRWVEDHVFIERDGQGAPQYRQGFILDVTRQHDALQDREASETRYRTLAQNFPDGSVVMFDDELRFTLAEGKALMRDGPEHMEGNTLWDVFSPETAEYLATRYRAALRGRKSLFEMPYGDRLFEVRVVPVRNVDGVITGGMAVSHDITRRKEAETALAELNANLEKLVTNRTRTLARQAQDLEEANRQLKKLDELKSSFLSSVSHELRTPLTSIFGFTKLINKDMENGLRALVQESRDQKAVKRFDRILDNLGIIEQEGARLTRLINDVLDLTRIESGRMEWRDARISIADCIYEAVLAVSGQFVEKENLRLEADVPKDLPEIFADPDRIVQVIVNLLGNAAKFTSQGVVRIRARRVDDDIAVFVTDTGAGIQPSELGRIFDKFHQTQIGDTICQASPGSGLGLSICKDIVERYKGRIWVRSAAGSGSVFTFTLPIAPPKRSDRHVRRPLS</sequence>
<dbReference type="InterPro" id="IPR036890">
    <property type="entry name" value="HATPase_C_sf"/>
</dbReference>
<organism evidence="10 11">
    <name type="scientific">Oceanidesulfovibrio marinus</name>
    <dbReference type="NCBI Taxonomy" id="370038"/>
    <lineage>
        <taxon>Bacteria</taxon>
        <taxon>Pseudomonadati</taxon>
        <taxon>Thermodesulfobacteriota</taxon>
        <taxon>Desulfovibrionia</taxon>
        <taxon>Desulfovibrionales</taxon>
        <taxon>Desulfovibrionaceae</taxon>
        <taxon>Oceanidesulfovibrio</taxon>
    </lineage>
</organism>
<dbReference type="PROSITE" id="PS50109">
    <property type="entry name" value="HIS_KIN"/>
    <property type="match status" value="1"/>
</dbReference>